<evidence type="ECO:0000259" key="2">
    <source>
        <dbReference type="Pfam" id="PF22475"/>
    </source>
</evidence>
<feature type="domain" description="YhfS-like C-terminal" evidence="2">
    <location>
        <begin position="300"/>
        <end position="387"/>
    </location>
</feature>
<feature type="domain" description="Aminotransferase class V" evidence="1">
    <location>
        <begin position="79"/>
        <end position="245"/>
    </location>
</feature>
<gene>
    <name evidence="3" type="ORF">EUA94_16820</name>
</gene>
<evidence type="ECO:0000313" key="3">
    <source>
        <dbReference type="EMBL" id="RYC05916.1"/>
    </source>
</evidence>
<keyword evidence="3" id="KW-0808">Transferase</keyword>
<organism evidence="3 4">
    <name type="scientific">Nocardioides zhouii</name>
    <dbReference type="NCBI Taxonomy" id="1168729"/>
    <lineage>
        <taxon>Bacteria</taxon>
        <taxon>Bacillati</taxon>
        <taxon>Actinomycetota</taxon>
        <taxon>Actinomycetes</taxon>
        <taxon>Propionibacteriales</taxon>
        <taxon>Nocardioidaceae</taxon>
        <taxon>Nocardioides</taxon>
    </lineage>
</organism>
<name>A0A4Q2SJY1_9ACTN</name>
<dbReference type="InterPro" id="IPR000192">
    <property type="entry name" value="Aminotrans_V_dom"/>
</dbReference>
<dbReference type="Gene3D" id="3.90.1150.130">
    <property type="match status" value="1"/>
</dbReference>
<dbReference type="InterPro" id="IPR015424">
    <property type="entry name" value="PyrdxlP-dep_Trfase"/>
</dbReference>
<reference evidence="3 4" key="1">
    <citation type="submission" date="2019-01" db="EMBL/GenBank/DDBJ databases">
        <title>Novel species of Nocardioides.</title>
        <authorList>
            <person name="Liu Q."/>
            <person name="X Y.-H."/>
        </authorList>
    </citation>
    <scope>NUCLEOTIDE SEQUENCE [LARGE SCALE GENOMIC DNA]</scope>
    <source>
        <strain evidence="3 4">HLT2-9</strain>
    </source>
</reference>
<dbReference type="GO" id="GO:0008483">
    <property type="term" value="F:transaminase activity"/>
    <property type="evidence" value="ECO:0007669"/>
    <property type="project" value="UniProtKB-KW"/>
</dbReference>
<accession>A0A4Q2SJY1</accession>
<sequence>MRSEGSDPSRMLDGFRDQLAATVVREHVSLEDAITLQHGLVDVAQQVMGSDEVFVEDYGQVRELATVGFGGGGRPRATARVEEVLARFFEVEDAVLVHGAGTGSIRAMLNGLVTPGSRILLHHAHPYKTTLPAMRHMGLDVDHVNLDDPSALERSLRDNPPDAVFFQHVPQQLGDRHDLEETISLVRSVRGAETRLLVDDNYAVMRSPRIGVQLGADASALSLFKLLSPHPIGAVLADSESVGRIRRDLSSAGCQIQGPQAMAALRALVFAPVALAVQNRTVLAATAAVNVGLGTDDYAYVAEAFAAQPGIRCMVLLFDRPVAEHFLRSAWRNGSPSQSVGEEAQFEFLPLFTYLTSTFLKASPGLEQYAVRVNPMRGGPDTVLRVLRATLADPEFRAAAASA</sequence>
<keyword evidence="4" id="KW-1185">Reference proteome</keyword>
<dbReference type="Pfam" id="PF00266">
    <property type="entry name" value="Aminotran_5"/>
    <property type="match status" value="1"/>
</dbReference>
<comment type="caution">
    <text evidence="3">The sequence shown here is derived from an EMBL/GenBank/DDBJ whole genome shotgun (WGS) entry which is preliminary data.</text>
</comment>
<keyword evidence="3" id="KW-0032">Aminotransferase</keyword>
<dbReference type="SUPFAM" id="SSF53383">
    <property type="entry name" value="PLP-dependent transferases"/>
    <property type="match status" value="1"/>
</dbReference>
<dbReference type="RefSeq" id="WP_129428052.1">
    <property type="nucleotide sequence ID" value="NZ_SDWV01000019.1"/>
</dbReference>
<proteinExistence type="predicted"/>
<dbReference type="OrthoDB" id="9787096at2"/>
<protein>
    <submittedName>
        <fullName evidence="3">Aminotransferase class V-fold PLP-dependent enzyme</fullName>
    </submittedName>
</protein>
<dbReference type="InterPro" id="IPR054718">
    <property type="entry name" value="YhfS-like_C"/>
</dbReference>
<dbReference type="Gene3D" id="3.40.640.10">
    <property type="entry name" value="Type I PLP-dependent aspartate aminotransferase-like (Major domain)"/>
    <property type="match status" value="1"/>
</dbReference>
<dbReference type="Proteomes" id="UP000291101">
    <property type="component" value="Unassembled WGS sequence"/>
</dbReference>
<evidence type="ECO:0000313" key="4">
    <source>
        <dbReference type="Proteomes" id="UP000291101"/>
    </source>
</evidence>
<dbReference type="Pfam" id="PF22475">
    <property type="entry name" value="YhfS-like_C"/>
    <property type="match status" value="1"/>
</dbReference>
<evidence type="ECO:0000259" key="1">
    <source>
        <dbReference type="Pfam" id="PF00266"/>
    </source>
</evidence>
<dbReference type="AlphaFoldDB" id="A0A4Q2SJY1"/>
<dbReference type="EMBL" id="SDWV01000019">
    <property type="protein sequence ID" value="RYC05916.1"/>
    <property type="molecule type" value="Genomic_DNA"/>
</dbReference>
<dbReference type="InterPro" id="IPR015421">
    <property type="entry name" value="PyrdxlP-dep_Trfase_major"/>
</dbReference>